<protein>
    <submittedName>
        <fullName evidence="3">Caspase family protein</fullName>
    </submittedName>
</protein>
<dbReference type="GO" id="GO:0004197">
    <property type="term" value="F:cysteine-type endopeptidase activity"/>
    <property type="evidence" value="ECO:0007669"/>
    <property type="project" value="InterPro"/>
</dbReference>
<evidence type="ECO:0000313" key="3">
    <source>
        <dbReference type="EMBL" id="RAI77128.1"/>
    </source>
</evidence>
<dbReference type="PROSITE" id="PS00018">
    <property type="entry name" value="EF_HAND_1"/>
    <property type="match status" value="1"/>
</dbReference>
<keyword evidence="4" id="KW-1185">Reference proteome</keyword>
<evidence type="ECO:0000313" key="4">
    <source>
        <dbReference type="Proteomes" id="UP000249016"/>
    </source>
</evidence>
<evidence type="ECO:0000256" key="1">
    <source>
        <dbReference type="SAM" id="SignalP"/>
    </source>
</evidence>
<dbReference type="GO" id="GO:0006508">
    <property type="term" value="P:proteolysis"/>
    <property type="evidence" value="ECO:0007669"/>
    <property type="project" value="InterPro"/>
</dbReference>
<reference evidence="3 4" key="1">
    <citation type="submission" date="2018-06" db="EMBL/GenBank/DDBJ databases">
        <title>Spirosoma sp. HMF3257 Genome sequencing and assembly.</title>
        <authorList>
            <person name="Kang H."/>
            <person name="Cha I."/>
            <person name="Kim H."/>
            <person name="Kang J."/>
            <person name="Joh K."/>
        </authorList>
    </citation>
    <scope>NUCLEOTIDE SEQUENCE [LARGE SCALE GENOMIC DNA]</scope>
    <source>
        <strain evidence="3 4">HMF3257</strain>
    </source>
</reference>
<keyword evidence="1" id="KW-0732">Signal</keyword>
<comment type="caution">
    <text evidence="3">The sequence shown here is derived from an EMBL/GenBank/DDBJ whole genome shotgun (WGS) entry which is preliminary data.</text>
</comment>
<dbReference type="Proteomes" id="UP000249016">
    <property type="component" value="Unassembled WGS sequence"/>
</dbReference>
<organism evidence="3 4">
    <name type="scientific">Spirosoma telluris</name>
    <dbReference type="NCBI Taxonomy" id="2183553"/>
    <lineage>
        <taxon>Bacteria</taxon>
        <taxon>Pseudomonadati</taxon>
        <taxon>Bacteroidota</taxon>
        <taxon>Cytophagia</taxon>
        <taxon>Cytophagales</taxon>
        <taxon>Cytophagaceae</taxon>
        <taxon>Spirosoma</taxon>
    </lineage>
</organism>
<dbReference type="EMBL" id="QLII01000001">
    <property type="protein sequence ID" value="RAI77128.1"/>
    <property type="molecule type" value="Genomic_DNA"/>
</dbReference>
<feature type="domain" description="Peptidase C14 caspase" evidence="2">
    <location>
        <begin position="24"/>
        <end position="236"/>
    </location>
</feature>
<proteinExistence type="predicted"/>
<dbReference type="RefSeq" id="WP_111347357.1">
    <property type="nucleotide sequence ID" value="NZ_QLII01000001.1"/>
</dbReference>
<sequence length="323" mass="35188">MLLSLLLYLHTLISPPTTALSQRTFAVVIGVSDYKLGLPGKGDLKYSDDDARSFYQLLTSRAGGSVPSENIRLLIDGDASLANILQAMTIFQNATPNDRIVFFFSGHGDKGIFLPYDAYVEGPDVVLQHADVKAAFHKSQAGTKFLLADACKSGSMVKRVETRALHPKDSTNTAYSTAVHTPTSTSSTVVIMLSSYDYLDSQEDSRLEGGDFTHYLIAGVKGAADTNHDGIVTIIELHYYISLKVRVATVRQLQEDSKLKGGNFAYYLIAGARGAADVNHDGRATVEELNEYIKRKVLKETKGKALQGTEVVGNFNEDLPFTP</sequence>
<dbReference type="Pfam" id="PF00656">
    <property type="entry name" value="Peptidase_C14"/>
    <property type="match status" value="1"/>
</dbReference>
<evidence type="ECO:0000259" key="2">
    <source>
        <dbReference type="Pfam" id="PF00656"/>
    </source>
</evidence>
<dbReference type="Gene3D" id="3.40.50.1460">
    <property type="match status" value="1"/>
</dbReference>
<dbReference type="OrthoDB" id="1491023at2"/>
<accession>A0A327NWA5</accession>
<gene>
    <name evidence="3" type="ORF">HMF3257_28380</name>
</gene>
<feature type="signal peptide" evidence="1">
    <location>
        <begin position="1"/>
        <end position="19"/>
    </location>
</feature>
<dbReference type="InterPro" id="IPR011600">
    <property type="entry name" value="Pept_C14_caspase"/>
</dbReference>
<dbReference type="InterPro" id="IPR018247">
    <property type="entry name" value="EF_Hand_1_Ca_BS"/>
</dbReference>
<dbReference type="AlphaFoldDB" id="A0A327NWA5"/>
<name>A0A327NWA5_9BACT</name>
<dbReference type="InterPro" id="IPR029030">
    <property type="entry name" value="Caspase-like_dom_sf"/>
</dbReference>
<feature type="chain" id="PRO_5016378388" evidence="1">
    <location>
        <begin position="20"/>
        <end position="323"/>
    </location>
</feature>
<dbReference type="SUPFAM" id="SSF52129">
    <property type="entry name" value="Caspase-like"/>
    <property type="match status" value="1"/>
</dbReference>